<gene>
    <name evidence="1" type="ORF">UFOVP27_34</name>
</gene>
<reference evidence="1" key="1">
    <citation type="submission" date="2020-04" db="EMBL/GenBank/DDBJ databases">
        <authorList>
            <person name="Chiriac C."/>
            <person name="Salcher M."/>
            <person name="Ghai R."/>
            <person name="Kavagutti S V."/>
        </authorList>
    </citation>
    <scope>NUCLEOTIDE SEQUENCE</scope>
</reference>
<organism evidence="1">
    <name type="scientific">uncultured Caudovirales phage</name>
    <dbReference type="NCBI Taxonomy" id="2100421"/>
    <lineage>
        <taxon>Viruses</taxon>
        <taxon>Duplodnaviria</taxon>
        <taxon>Heunggongvirae</taxon>
        <taxon>Uroviricota</taxon>
        <taxon>Caudoviricetes</taxon>
        <taxon>Peduoviridae</taxon>
        <taxon>Maltschvirus</taxon>
        <taxon>Maltschvirus maltsch</taxon>
    </lineage>
</organism>
<name>A0A6J5KMC9_9CAUD</name>
<proteinExistence type="predicted"/>
<dbReference type="EMBL" id="LR796157">
    <property type="protein sequence ID" value="CAB4121987.1"/>
    <property type="molecule type" value="Genomic_DNA"/>
</dbReference>
<sequence length="194" mass="21804">MNLPILGQGGLGPADEGKYTEIKDDGPKIRLLYCYNCKTIEELPDYEGRPDDDVLLQVLVEKHESAGIPHTGFLSKIGVKLYSRPEVRKQVIENLRNRVGGGLADIDPDYYTTKATFGEDAMKCFNLHLRPVEGCYDWKTEKKRLIPKGTDDIRKELGLDTAAKSASTKVYLCDFCPAKTFVVEQNRKKAGLYE</sequence>
<protein>
    <submittedName>
        <fullName evidence="1">Uncharacterized protein</fullName>
    </submittedName>
</protein>
<accession>A0A6J5KMC9</accession>
<evidence type="ECO:0000313" key="1">
    <source>
        <dbReference type="EMBL" id="CAB4121987.1"/>
    </source>
</evidence>